<name>A0A2S8STA8_9BACT</name>
<evidence type="ECO:0000313" key="1">
    <source>
        <dbReference type="EMBL" id="PQV64016.1"/>
    </source>
</evidence>
<protein>
    <submittedName>
        <fullName evidence="1">Uncharacterized protein</fullName>
    </submittedName>
</protein>
<proteinExistence type="predicted"/>
<dbReference type="OrthoDB" id="1447403at2"/>
<dbReference type="InParanoid" id="A0A2S8STA8"/>
<dbReference type="RefSeq" id="WP_105483495.1">
    <property type="nucleotide sequence ID" value="NZ_NIGF01000007.1"/>
</dbReference>
<organism evidence="1 2">
    <name type="scientific">Abditibacterium utsteinense</name>
    <dbReference type="NCBI Taxonomy" id="1960156"/>
    <lineage>
        <taxon>Bacteria</taxon>
        <taxon>Pseudomonadati</taxon>
        <taxon>Abditibacteriota</taxon>
        <taxon>Abditibacteriia</taxon>
        <taxon>Abditibacteriales</taxon>
        <taxon>Abditibacteriaceae</taxon>
        <taxon>Abditibacterium</taxon>
    </lineage>
</organism>
<gene>
    <name evidence="1" type="ORF">B1R32_10741</name>
</gene>
<dbReference type="EMBL" id="NIGF01000007">
    <property type="protein sequence ID" value="PQV64016.1"/>
    <property type="molecule type" value="Genomic_DNA"/>
</dbReference>
<dbReference type="AlphaFoldDB" id="A0A2S8STA8"/>
<evidence type="ECO:0000313" key="2">
    <source>
        <dbReference type="Proteomes" id="UP000237684"/>
    </source>
</evidence>
<dbReference type="Proteomes" id="UP000237684">
    <property type="component" value="Unassembled WGS sequence"/>
</dbReference>
<keyword evidence="2" id="KW-1185">Reference proteome</keyword>
<sequence>MNTQSYIEVLRTIIVGEASYVLFENGTAVFLVACEGDLQSAASEVLRQHGQVEIGTPAGDFNVIDLGEDIGWGVTFEHPDLLSLVLPSEINVKPSDLMIGLLGRNKRGDDAAKLKVVHVEDRRAGENSNV</sequence>
<accession>A0A2S8STA8</accession>
<comment type="caution">
    <text evidence="1">The sequence shown here is derived from an EMBL/GenBank/DDBJ whole genome shotgun (WGS) entry which is preliminary data.</text>
</comment>
<reference evidence="1 2" key="1">
    <citation type="journal article" date="2018" name="Syst. Appl. Microbiol.">
        <title>Abditibacterium utsteinense sp. nov., the first cultivated member of candidate phylum FBP, isolated from ice-free Antarctic soil samples.</title>
        <authorList>
            <person name="Tahon G."/>
            <person name="Tytgat B."/>
            <person name="Lebbe L."/>
            <person name="Carlier A."/>
            <person name="Willems A."/>
        </authorList>
    </citation>
    <scope>NUCLEOTIDE SEQUENCE [LARGE SCALE GENOMIC DNA]</scope>
    <source>
        <strain evidence="1 2">LMG 29911</strain>
    </source>
</reference>